<evidence type="ECO:0000313" key="3">
    <source>
        <dbReference type="Proteomes" id="UP000429607"/>
    </source>
</evidence>
<organism evidence="2 4">
    <name type="scientific">Phytophthora rubi</name>
    <dbReference type="NCBI Taxonomy" id="129364"/>
    <lineage>
        <taxon>Eukaryota</taxon>
        <taxon>Sar</taxon>
        <taxon>Stramenopiles</taxon>
        <taxon>Oomycota</taxon>
        <taxon>Peronosporomycetes</taxon>
        <taxon>Peronosporales</taxon>
        <taxon>Peronosporaceae</taxon>
        <taxon>Phytophthora</taxon>
    </lineage>
</organism>
<protein>
    <submittedName>
        <fullName evidence="2">Uncharacterized protein</fullName>
    </submittedName>
</protein>
<sequence length="196" mass="23005">MEAETTRQAELVAFSNRLAEEERRLLAEADDLKAGHESVKDEWVKLEMEQSRHDLHVSTAKQRYADWQRAIETAKYGRDVAIKNAEYLRYECDQEIKRANELNMKLASYDACWDTEHCIEDFVSKRIRDYLKMSRLERCRVVVEQRKTSNRKTQPAWNKTSMSFFKRGTSCATNLVLLIRQTTPRFTSVASRFNVA</sequence>
<proteinExistence type="predicted"/>
<dbReference type="AlphaFoldDB" id="A0A6A4DN42"/>
<gene>
    <name evidence="1" type="ORF">PR001_g9583</name>
    <name evidence="2" type="ORF">PR003_g20027</name>
</gene>
<dbReference type="Proteomes" id="UP000434957">
    <property type="component" value="Unassembled WGS sequence"/>
</dbReference>
<keyword evidence="4" id="KW-1185">Reference proteome</keyword>
<comment type="caution">
    <text evidence="2">The sequence shown here is derived from an EMBL/GenBank/DDBJ whole genome shotgun (WGS) entry which is preliminary data.</text>
</comment>
<dbReference type="EMBL" id="QXFV01000536">
    <property type="protein sequence ID" value="KAE9034782.1"/>
    <property type="molecule type" value="Genomic_DNA"/>
</dbReference>
<accession>A0A6A4DN42</accession>
<evidence type="ECO:0000313" key="1">
    <source>
        <dbReference type="EMBL" id="KAE9034782.1"/>
    </source>
</evidence>
<dbReference type="EMBL" id="QXFT01001740">
    <property type="protein sequence ID" value="KAE9311395.1"/>
    <property type="molecule type" value="Genomic_DNA"/>
</dbReference>
<reference evidence="2 4" key="1">
    <citation type="submission" date="2018-08" db="EMBL/GenBank/DDBJ databases">
        <title>Genomic investigation of the strawberry pathogen Phytophthora fragariae indicates pathogenicity is determined by transcriptional variation in three key races.</title>
        <authorList>
            <person name="Adams T.M."/>
            <person name="Armitage A.D."/>
            <person name="Sobczyk M.K."/>
            <person name="Bates H.J."/>
            <person name="Dunwell J.M."/>
            <person name="Nellist C.F."/>
            <person name="Harrison R.J."/>
        </authorList>
    </citation>
    <scope>NUCLEOTIDE SEQUENCE [LARGE SCALE GENOMIC DNA]</scope>
    <source>
        <strain evidence="1 3">SCRP249</strain>
        <strain evidence="2 4">SCRP333</strain>
    </source>
</reference>
<dbReference type="Proteomes" id="UP000429607">
    <property type="component" value="Unassembled WGS sequence"/>
</dbReference>
<name>A0A6A4DN42_9STRA</name>
<evidence type="ECO:0000313" key="4">
    <source>
        <dbReference type="Proteomes" id="UP000434957"/>
    </source>
</evidence>
<evidence type="ECO:0000313" key="2">
    <source>
        <dbReference type="EMBL" id="KAE9311395.1"/>
    </source>
</evidence>